<keyword evidence="1" id="KW-0812">Transmembrane</keyword>
<protein>
    <submittedName>
        <fullName evidence="2">Uncharacterized protein</fullName>
    </submittedName>
</protein>
<dbReference type="RefSeq" id="WP_207617717.1">
    <property type="nucleotide sequence ID" value="NZ_JAFNLL010000059.1"/>
</dbReference>
<evidence type="ECO:0000256" key="1">
    <source>
        <dbReference type="SAM" id="Phobius"/>
    </source>
</evidence>
<reference evidence="2" key="1">
    <citation type="submission" date="2021-03" db="EMBL/GenBank/DDBJ databases">
        <title>A new species, PO-11, isolated from a karst cave deposit.</title>
        <authorList>
            <person name="Zhaoxiaoyong W."/>
        </authorList>
    </citation>
    <scope>NUCLEOTIDE SEQUENCE</scope>
    <source>
        <strain evidence="2">PO-11</strain>
    </source>
</reference>
<dbReference type="AlphaFoldDB" id="A0A939HLZ7"/>
<evidence type="ECO:0000313" key="3">
    <source>
        <dbReference type="Proteomes" id="UP000664164"/>
    </source>
</evidence>
<name>A0A939HLZ7_9MICC</name>
<keyword evidence="3" id="KW-1185">Reference proteome</keyword>
<proteinExistence type="predicted"/>
<evidence type="ECO:0000313" key="2">
    <source>
        <dbReference type="EMBL" id="MBO1269795.1"/>
    </source>
</evidence>
<feature type="transmembrane region" description="Helical" evidence="1">
    <location>
        <begin position="159"/>
        <end position="181"/>
    </location>
</feature>
<organism evidence="2 3">
    <name type="scientific">Arthrobacter cavernae</name>
    <dbReference type="NCBI Taxonomy" id="2817681"/>
    <lineage>
        <taxon>Bacteria</taxon>
        <taxon>Bacillati</taxon>
        <taxon>Actinomycetota</taxon>
        <taxon>Actinomycetes</taxon>
        <taxon>Micrococcales</taxon>
        <taxon>Micrococcaceae</taxon>
        <taxon>Arthrobacter</taxon>
    </lineage>
</organism>
<feature type="transmembrane region" description="Helical" evidence="1">
    <location>
        <begin position="88"/>
        <end position="109"/>
    </location>
</feature>
<sequence length="187" mass="20029">MSAPAIRAVLSRPRLLLPVLSVAATAAWGLSVAAGYTFTFDQGIHRLALSAHVLAMVLAFGSVIVVDWVGFLWLIGRRGLHDTSRLESAASPLIWIGLAGLLLTGAFIHPDITSTATQVKMCCVLGLMLNAISLIPVMRGLHALPSGTMFKEVAANLRARLLLALVLSQAFWWTAIVIGFANSMSRR</sequence>
<keyword evidence="1" id="KW-0472">Membrane</keyword>
<gene>
    <name evidence="2" type="ORF">J1902_17815</name>
</gene>
<feature type="transmembrane region" description="Helical" evidence="1">
    <location>
        <begin position="115"/>
        <end position="138"/>
    </location>
</feature>
<keyword evidence="1" id="KW-1133">Transmembrane helix</keyword>
<dbReference type="Proteomes" id="UP000664164">
    <property type="component" value="Unassembled WGS sequence"/>
</dbReference>
<comment type="caution">
    <text evidence="2">The sequence shown here is derived from an EMBL/GenBank/DDBJ whole genome shotgun (WGS) entry which is preliminary data.</text>
</comment>
<dbReference type="EMBL" id="JAFNLL010000059">
    <property type="protein sequence ID" value="MBO1269795.1"/>
    <property type="molecule type" value="Genomic_DNA"/>
</dbReference>
<feature type="transmembrane region" description="Helical" evidence="1">
    <location>
        <begin position="49"/>
        <end position="76"/>
    </location>
</feature>
<accession>A0A939HLZ7</accession>